<accession>A0A0S2FFF4</accession>
<reference evidence="1 2" key="1">
    <citation type="journal article" date="2015" name="BMC Genomics">
        <title>Comparative genomics and metabolic profiling of the genus Lysobacter.</title>
        <authorList>
            <person name="de Bruijn I."/>
            <person name="Cheng X."/>
            <person name="de Jager V."/>
            <person name="Exposito R.G."/>
            <person name="Watrous J."/>
            <person name="Patel N."/>
            <person name="Postma J."/>
            <person name="Dorrestein P.C."/>
            <person name="Kobayashi D."/>
            <person name="Raaijmakers J.M."/>
        </authorList>
    </citation>
    <scope>NUCLEOTIDE SEQUENCE [LARGE SCALE GENOMIC DNA]</scope>
    <source>
        <strain evidence="1 2">76</strain>
    </source>
</reference>
<evidence type="ECO:0000313" key="2">
    <source>
        <dbReference type="Proteomes" id="UP000060787"/>
    </source>
</evidence>
<dbReference type="Proteomes" id="UP000060787">
    <property type="component" value="Chromosome"/>
</dbReference>
<organism evidence="1 2">
    <name type="scientific">Lysobacter antibioticus</name>
    <dbReference type="NCBI Taxonomy" id="84531"/>
    <lineage>
        <taxon>Bacteria</taxon>
        <taxon>Pseudomonadati</taxon>
        <taxon>Pseudomonadota</taxon>
        <taxon>Gammaproteobacteria</taxon>
        <taxon>Lysobacterales</taxon>
        <taxon>Lysobacteraceae</taxon>
        <taxon>Lysobacter</taxon>
    </lineage>
</organism>
<dbReference type="PATRIC" id="fig|84531.8.peg.4137"/>
<dbReference type="EMBL" id="CP011129">
    <property type="protein sequence ID" value="ALN82245.1"/>
    <property type="molecule type" value="Genomic_DNA"/>
</dbReference>
<keyword evidence="2" id="KW-1185">Reference proteome</keyword>
<dbReference type="STRING" id="84531.LA76x_4129"/>
<proteinExistence type="predicted"/>
<protein>
    <submittedName>
        <fullName evidence="1">Uncharacterized protein</fullName>
    </submittedName>
</protein>
<gene>
    <name evidence="1" type="ORF">LA76x_4129</name>
</gene>
<evidence type="ECO:0000313" key="1">
    <source>
        <dbReference type="EMBL" id="ALN82245.1"/>
    </source>
</evidence>
<sequence length="91" mass="10317">MAEAGRSGESWGHFDLAGVLILGMYGLVLPGERIPPSPFCKRGRFVACAERGDRNEDVITWRRRVRSRRSTHRSSCDRRRPRIAAFATACR</sequence>
<dbReference type="KEGG" id="lab:LA76x_4129"/>
<dbReference type="AlphaFoldDB" id="A0A0S2FFF4"/>
<name>A0A0S2FFF4_LYSAN</name>